<dbReference type="EMBL" id="JBHRSJ010000014">
    <property type="protein sequence ID" value="MFC2972255.1"/>
    <property type="molecule type" value="Genomic_DNA"/>
</dbReference>
<dbReference type="RefSeq" id="WP_377813898.1">
    <property type="nucleotide sequence ID" value="NZ_JBHRSJ010000014.1"/>
</dbReference>
<name>A0ABV7AT63_9GAMM</name>
<dbReference type="Pfam" id="PF26207">
    <property type="entry name" value="Phage_phiTE_015"/>
    <property type="match status" value="1"/>
</dbReference>
<gene>
    <name evidence="1" type="ORF">ACFOJE_08525</name>
</gene>
<comment type="caution">
    <text evidence="1">The sequence shown here is derived from an EMBL/GenBank/DDBJ whole genome shotgun (WGS) entry which is preliminary data.</text>
</comment>
<organism evidence="1 2">
    <name type="scientific">Azotobacter bryophylli</name>
    <dbReference type="NCBI Taxonomy" id="1986537"/>
    <lineage>
        <taxon>Bacteria</taxon>
        <taxon>Pseudomonadati</taxon>
        <taxon>Pseudomonadota</taxon>
        <taxon>Gammaproteobacteria</taxon>
        <taxon>Pseudomonadales</taxon>
        <taxon>Pseudomonadaceae</taxon>
        <taxon>Azotobacter</taxon>
    </lineage>
</organism>
<protein>
    <recommendedName>
        <fullName evidence="3">Acyl carrier protein</fullName>
    </recommendedName>
</protein>
<dbReference type="Proteomes" id="UP001595457">
    <property type="component" value="Unassembled WGS sequence"/>
</dbReference>
<sequence length="77" mass="8871">MINHKKMREEFEAWMEQRFGVNIEKVRSECGSLLFDAWQASRAMLVIELPDDDLSLERNNGIDECRDAIAAVGIRTT</sequence>
<dbReference type="InterPro" id="IPR058601">
    <property type="entry name" value="Phage_phiTE_015-like"/>
</dbReference>
<reference evidence="2" key="1">
    <citation type="journal article" date="2019" name="Int. J. Syst. Evol. Microbiol.">
        <title>The Global Catalogue of Microorganisms (GCM) 10K type strain sequencing project: providing services to taxonomists for standard genome sequencing and annotation.</title>
        <authorList>
            <consortium name="The Broad Institute Genomics Platform"/>
            <consortium name="The Broad Institute Genome Sequencing Center for Infectious Disease"/>
            <person name="Wu L."/>
            <person name="Ma J."/>
        </authorList>
    </citation>
    <scope>NUCLEOTIDE SEQUENCE [LARGE SCALE GENOMIC DNA]</scope>
    <source>
        <strain evidence="2">KCTC 62195</strain>
    </source>
</reference>
<evidence type="ECO:0000313" key="1">
    <source>
        <dbReference type="EMBL" id="MFC2972255.1"/>
    </source>
</evidence>
<evidence type="ECO:0000313" key="2">
    <source>
        <dbReference type="Proteomes" id="UP001595457"/>
    </source>
</evidence>
<evidence type="ECO:0008006" key="3">
    <source>
        <dbReference type="Google" id="ProtNLM"/>
    </source>
</evidence>
<accession>A0ABV7AT63</accession>
<keyword evidence="2" id="KW-1185">Reference proteome</keyword>
<proteinExistence type="predicted"/>